<sequence length="174" mass="19231">MDDPPDDTYGSTSVTITDATTMSCSVDEINKKKSSQPPSLNDVPSLSRLSNIGPIQPSPATLSDTINVRHLRIEASPSAGSVLHPVSFGKILQSVHVKDIVNSRVYGQLLKIWRLDYETMVNGSTVWKPSQTLVLTYDKQMLPQRVLLCYNALSVKVIHLPDDSVIQLLPIWAY</sequence>
<evidence type="ECO:0000313" key="3">
    <source>
        <dbReference type="Proteomes" id="UP000299102"/>
    </source>
</evidence>
<dbReference type="EMBL" id="BGZK01000082">
    <property type="protein sequence ID" value="GBP16831.1"/>
    <property type="molecule type" value="Genomic_DNA"/>
</dbReference>
<accession>A0A4C1TS48</accession>
<feature type="region of interest" description="Disordered" evidence="1">
    <location>
        <begin position="28"/>
        <end position="58"/>
    </location>
</feature>
<feature type="compositionally biased region" description="Polar residues" evidence="1">
    <location>
        <begin position="35"/>
        <end position="50"/>
    </location>
</feature>
<protein>
    <submittedName>
        <fullName evidence="2">Uncharacterized protein</fullName>
    </submittedName>
</protein>
<organism evidence="2 3">
    <name type="scientific">Eumeta variegata</name>
    <name type="common">Bagworm moth</name>
    <name type="synonym">Eumeta japonica</name>
    <dbReference type="NCBI Taxonomy" id="151549"/>
    <lineage>
        <taxon>Eukaryota</taxon>
        <taxon>Metazoa</taxon>
        <taxon>Ecdysozoa</taxon>
        <taxon>Arthropoda</taxon>
        <taxon>Hexapoda</taxon>
        <taxon>Insecta</taxon>
        <taxon>Pterygota</taxon>
        <taxon>Neoptera</taxon>
        <taxon>Endopterygota</taxon>
        <taxon>Lepidoptera</taxon>
        <taxon>Glossata</taxon>
        <taxon>Ditrysia</taxon>
        <taxon>Tineoidea</taxon>
        <taxon>Psychidae</taxon>
        <taxon>Oiketicinae</taxon>
        <taxon>Eumeta</taxon>
    </lineage>
</organism>
<keyword evidence="3" id="KW-1185">Reference proteome</keyword>
<dbReference type="Proteomes" id="UP000299102">
    <property type="component" value="Unassembled WGS sequence"/>
</dbReference>
<name>A0A4C1TS48_EUMVA</name>
<proteinExistence type="predicted"/>
<evidence type="ECO:0000313" key="2">
    <source>
        <dbReference type="EMBL" id="GBP16831.1"/>
    </source>
</evidence>
<gene>
    <name evidence="2" type="ORF">EVAR_13215_1</name>
</gene>
<dbReference type="AlphaFoldDB" id="A0A4C1TS48"/>
<evidence type="ECO:0000256" key="1">
    <source>
        <dbReference type="SAM" id="MobiDB-lite"/>
    </source>
</evidence>
<comment type="caution">
    <text evidence="2">The sequence shown here is derived from an EMBL/GenBank/DDBJ whole genome shotgun (WGS) entry which is preliminary data.</text>
</comment>
<reference evidence="2 3" key="1">
    <citation type="journal article" date="2019" name="Commun. Biol.">
        <title>The bagworm genome reveals a unique fibroin gene that provides high tensile strength.</title>
        <authorList>
            <person name="Kono N."/>
            <person name="Nakamura H."/>
            <person name="Ohtoshi R."/>
            <person name="Tomita M."/>
            <person name="Numata K."/>
            <person name="Arakawa K."/>
        </authorList>
    </citation>
    <scope>NUCLEOTIDE SEQUENCE [LARGE SCALE GENOMIC DNA]</scope>
</reference>
<dbReference type="OrthoDB" id="6931295at2759"/>